<dbReference type="VEuPathDB" id="FungiDB:BLGHR1_10775"/>
<organism evidence="2 3">
    <name type="scientific">Blumeria hordei</name>
    <name type="common">Barley powdery mildew</name>
    <name type="synonym">Blumeria graminis f. sp. hordei</name>
    <dbReference type="NCBI Taxonomy" id="2867405"/>
    <lineage>
        <taxon>Eukaryota</taxon>
        <taxon>Fungi</taxon>
        <taxon>Dikarya</taxon>
        <taxon>Ascomycota</taxon>
        <taxon>Pezizomycotina</taxon>
        <taxon>Leotiomycetes</taxon>
        <taxon>Erysiphales</taxon>
        <taxon>Erysiphaceae</taxon>
        <taxon>Blumeria</taxon>
    </lineage>
</organism>
<dbReference type="PROSITE" id="PS50141">
    <property type="entry name" value="A_DEAMIN_EDITASE"/>
    <property type="match status" value="1"/>
</dbReference>
<reference evidence="2 3" key="1">
    <citation type="submission" date="2017-11" db="EMBL/GenBank/DDBJ databases">
        <authorList>
            <person name="Kracher B."/>
        </authorList>
    </citation>
    <scope>NUCLEOTIDE SEQUENCE [LARGE SCALE GENOMIC DNA]</scope>
    <source>
        <strain evidence="2 3">RACE1</strain>
    </source>
</reference>
<accession>A0A383UL31</accession>
<dbReference type="Proteomes" id="UP000275772">
    <property type="component" value="Unassembled WGS sequence"/>
</dbReference>
<dbReference type="PANTHER" id="PTHR47803:SF1">
    <property type="entry name" value="TRNA-SPECIFIC ADENOSINE DEAMINASE 1"/>
    <property type="match status" value="1"/>
</dbReference>
<sequence length="436" mass="48487">MTQLINELFNHCWTQINPFMKNTNIADAIANVVLEEFAKWPAKRKPLKRSEGKQEWVPLSGIVAQGRGTFTCLAVATGMKCLPQNKINQAQGNTLHDWHAEILVIRSFNRFLLEECFALVTAAKTSSDFIRLRNPEEITISHPQPFAFHHDLELHMYCSEAPCGDASMELTIAAQEDSTPWNLPSTSKQVRSHQSLLDGRSYFSQLGTIRRKPSRPDAPPTLSKSCSDKLALKQCTSLLSSVASIIISPENLYIKSLVIPKSQMCESACNRAFSVSGRLAPLKNKILDKPWIGGYQFSPFLVLPTSLEFTFSRRRELLSSGSLVPSNLASFSTINGSGTLIGGTLQGRKQFSLKGTAPMCKRQLWYLSSKIAGYVRNTSTESLLNAATYFELKQCDSLINRRAIKSMVRGVLGGNLSERGWVPNLGGEEWPLHYSL</sequence>
<dbReference type="GO" id="GO:0003723">
    <property type="term" value="F:RNA binding"/>
    <property type="evidence" value="ECO:0007669"/>
    <property type="project" value="InterPro"/>
</dbReference>
<dbReference type="EMBL" id="UNSH01000007">
    <property type="protein sequence ID" value="SZF00050.1"/>
    <property type="molecule type" value="Genomic_DNA"/>
</dbReference>
<dbReference type="InterPro" id="IPR002466">
    <property type="entry name" value="A_deamin"/>
</dbReference>
<dbReference type="InterPro" id="IPR042935">
    <property type="entry name" value="Tad1"/>
</dbReference>
<dbReference type="AlphaFoldDB" id="A0A383UL31"/>
<dbReference type="GO" id="GO:0043829">
    <property type="term" value="F:tRNA-specific adenosine-37 deaminase activity"/>
    <property type="evidence" value="ECO:0007669"/>
    <property type="project" value="TreeGrafter"/>
</dbReference>
<gene>
    <name evidence="2" type="ORF">BLGHR1_10775</name>
</gene>
<evidence type="ECO:0000313" key="3">
    <source>
        <dbReference type="Proteomes" id="UP000275772"/>
    </source>
</evidence>
<protein>
    <recommendedName>
        <fullName evidence="1">A to I editase domain-containing protein</fullName>
    </recommendedName>
</protein>
<feature type="domain" description="A to I editase" evidence="1">
    <location>
        <begin position="74"/>
        <end position="393"/>
    </location>
</feature>
<evidence type="ECO:0000259" key="1">
    <source>
        <dbReference type="PROSITE" id="PS50141"/>
    </source>
</evidence>
<evidence type="ECO:0000313" key="2">
    <source>
        <dbReference type="EMBL" id="SZF00050.1"/>
    </source>
</evidence>
<dbReference type="SMART" id="SM00552">
    <property type="entry name" value="ADEAMc"/>
    <property type="match status" value="1"/>
</dbReference>
<dbReference type="Pfam" id="PF02137">
    <property type="entry name" value="A_deamin"/>
    <property type="match status" value="1"/>
</dbReference>
<name>A0A383UL31_BLUHO</name>
<proteinExistence type="predicted"/>
<dbReference type="GO" id="GO:0002100">
    <property type="term" value="P:tRNA wobble adenosine to inosine editing"/>
    <property type="evidence" value="ECO:0007669"/>
    <property type="project" value="InterPro"/>
</dbReference>
<dbReference type="PANTHER" id="PTHR47803">
    <property type="entry name" value="TRNA-SPECIFIC ADENOSINE DEAMINASE 1"/>
    <property type="match status" value="1"/>
</dbReference>